<dbReference type="EMBL" id="CP066744">
    <property type="protein sequence ID" value="QQK08456.1"/>
    <property type="molecule type" value="Genomic_DNA"/>
</dbReference>
<sequence>MKDEILKIENLYFKYNNSNNWILENINFKLNKGDFVLLSGPSGEGKSTFLKCCNGIIPNIENGIKKGNIYIYSEDLSKYKTSEISKNIGTVLQNADEQIIFDKVEEELAFPCENLHYSKKKIEDTIREKADFMEIPLEKNTSTLSGGQKQRLITASTLVMEQKILIFDEPLANLDFKGSIKLLENLNYLCKEKGYAVIFIEHRLDLVLPYCNRIAWLNKGKIREFDSADLFKGFLDKNTNLIKTRIYGENNSRELEDKLISLENISYSKNNVEILKDINLDIYKNNKYLILGDNGSGKTTLIKIISQLLKETQGSYWQNIVKKKELGKRKWFKKLGYVFQNPNYQLHMSTVYDEINSSSISKNMTDKLMDLFDLKHLKEKHPHSLSEGQKRKVGIASILAMNPEVLLLDEPTVGQDYKSLNTLINALYELDFQNKTIITITHDSRVAKFFGDRVIWLEAGEIYKIGNKELIDEYSKN</sequence>
<accession>A0AC61N068</accession>
<keyword evidence="1" id="KW-0547">Nucleotide-binding</keyword>
<evidence type="ECO:0000313" key="2">
    <source>
        <dbReference type="Proteomes" id="UP000595814"/>
    </source>
</evidence>
<proteinExistence type="predicted"/>
<name>A0AC61N068_9FIRM</name>
<reference evidence="1 2" key="1">
    <citation type="journal article" date="2022" name="Int. J. Syst. Evol. Microbiol.">
        <title>Miniphocaeibacter halophilus sp. nov., an ammonium-tolerant acetate-producing bacterium isolated from a biogas system.</title>
        <authorList>
            <person name="Schnurer A."/>
            <person name="Singh A."/>
            <person name="Bi S."/>
            <person name="Qiao W."/>
            <person name="Westerholm M."/>
        </authorList>
    </citation>
    <scope>NUCLEOTIDE SEQUENCE [LARGE SCALE GENOMIC DNA]</scope>
    <source>
        <strain evidence="1 2">AMB_01</strain>
    </source>
</reference>
<evidence type="ECO:0000313" key="1">
    <source>
        <dbReference type="EMBL" id="QQK08456.1"/>
    </source>
</evidence>
<keyword evidence="1" id="KW-0067">ATP-binding</keyword>
<keyword evidence="2" id="KW-1185">Reference proteome</keyword>
<gene>
    <name evidence="1" type="ORF">JFY71_02665</name>
</gene>
<protein>
    <submittedName>
        <fullName evidence="1">ATP-binding cassette domain-containing protein</fullName>
    </submittedName>
</protein>
<organism evidence="1 2">
    <name type="scientific">Miniphocaeibacter halophilus</name>
    <dbReference type="NCBI Taxonomy" id="2931922"/>
    <lineage>
        <taxon>Bacteria</taxon>
        <taxon>Bacillati</taxon>
        <taxon>Bacillota</taxon>
        <taxon>Tissierellia</taxon>
        <taxon>Tissierellales</taxon>
        <taxon>Peptoniphilaceae</taxon>
        <taxon>Miniphocaeibacter</taxon>
    </lineage>
</organism>
<dbReference type="Proteomes" id="UP000595814">
    <property type="component" value="Chromosome"/>
</dbReference>